<feature type="region of interest" description="Disordered" evidence="3">
    <location>
        <begin position="230"/>
        <end position="254"/>
    </location>
</feature>
<dbReference type="PROSITE" id="PS51155">
    <property type="entry name" value="CHIT_BIND_RR_2"/>
    <property type="match status" value="1"/>
</dbReference>
<dbReference type="KEGG" id="dpx:DAPPUDRAFT_235069"/>
<evidence type="ECO:0000313" key="5">
    <source>
        <dbReference type="EMBL" id="EFX87835.1"/>
    </source>
</evidence>
<dbReference type="Pfam" id="PF00379">
    <property type="entry name" value="Chitin_bind_4"/>
    <property type="match status" value="1"/>
</dbReference>
<accession>E9FY56</accession>
<keyword evidence="4" id="KW-0732">Signal</keyword>
<name>E9FY56_DAPPU</name>
<dbReference type="AlphaFoldDB" id="E9FY56"/>
<feature type="signal peptide" evidence="4">
    <location>
        <begin position="1"/>
        <end position="18"/>
    </location>
</feature>
<dbReference type="eggNOG" id="ENOG502RTD0">
    <property type="taxonomic scope" value="Eukaryota"/>
</dbReference>
<feature type="region of interest" description="Disordered" evidence="3">
    <location>
        <begin position="51"/>
        <end position="83"/>
    </location>
</feature>
<sequence>MKISAFVVVLLAIASVAGDTQRSQQRPNTYPSIRIYHPEYKIPIARPYSTIKRESPASPPVVMTPSRKFQEVKEEEEEVREEVAKPVIKRQARPSVVKVEQKEEVKRAEIKREEPKRSTSPVTRSIAGAKSARSYSYGYVIKDQDSFNDFEQQEKRDGDVVTGSYRVSLPDGRTQLVNYRSSPETGNVMKVSYEGEARFPDFNPVVKEKRTPIASINPALRASQGVKINRQTIKTEPKESPKTNKQEVAKTNSKKVEEEVNKVNREVKAVYTRRNPSPPPARAIELPDIPLNIKPVLRLHPELDPSNLSFRLNPSPLRNVWLLLLNDWLLPLNLHRLLMNRCSVSSPKNSRIPKNSTLHPVPGSLNFPIWLLRPDQQLPNSSLLSMLTSTTFLNWTDPYLFQLPSVTDAVSPIRELSPAGLSIPADVERRKDGEKQSNSRNRYATHATLQLDSYSLAQKRKNYFFPVQLLLLLLTNKRNGTIPAFGHESHDFQISRSYSRGSPPKNFSYTLPKFTQITQILRKIRKFSYTQDLSGEPLGLTTAGVVLYFDSPVKGEVDKRTFNCGFSIDCISTSLLSADE</sequence>
<evidence type="ECO:0000256" key="4">
    <source>
        <dbReference type="SAM" id="SignalP"/>
    </source>
</evidence>
<feature type="chain" id="PRO_5003239862" description="Cuticle protein" evidence="4">
    <location>
        <begin position="19"/>
        <end position="580"/>
    </location>
</feature>
<evidence type="ECO:0000256" key="2">
    <source>
        <dbReference type="PROSITE-ProRule" id="PRU00497"/>
    </source>
</evidence>
<keyword evidence="1 2" id="KW-0193">Cuticle</keyword>
<keyword evidence="6" id="KW-1185">Reference proteome</keyword>
<reference evidence="5 6" key="1">
    <citation type="journal article" date="2011" name="Science">
        <title>The ecoresponsive genome of Daphnia pulex.</title>
        <authorList>
            <person name="Colbourne J.K."/>
            <person name="Pfrender M.E."/>
            <person name="Gilbert D."/>
            <person name="Thomas W.K."/>
            <person name="Tucker A."/>
            <person name="Oakley T.H."/>
            <person name="Tokishita S."/>
            <person name="Aerts A."/>
            <person name="Arnold G.J."/>
            <person name="Basu M.K."/>
            <person name="Bauer D.J."/>
            <person name="Caceres C.E."/>
            <person name="Carmel L."/>
            <person name="Casola C."/>
            <person name="Choi J.H."/>
            <person name="Detter J.C."/>
            <person name="Dong Q."/>
            <person name="Dusheyko S."/>
            <person name="Eads B.D."/>
            <person name="Frohlich T."/>
            <person name="Geiler-Samerotte K.A."/>
            <person name="Gerlach D."/>
            <person name="Hatcher P."/>
            <person name="Jogdeo S."/>
            <person name="Krijgsveld J."/>
            <person name="Kriventseva E.V."/>
            <person name="Kultz D."/>
            <person name="Laforsch C."/>
            <person name="Lindquist E."/>
            <person name="Lopez J."/>
            <person name="Manak J.R."/>
            <person name="Muller J."/>
            <person name="Pangilinan J."/>
            <person name="Patwardhan R.P."/>
            <person name="Pitluck S."/>
            <person name="Pritham E.J."/>
            <person name="Rechtsteiner A."/>
            <person name="Rho M."/>
            <person name="Rogozin I.B."/>
            <person name="Sakarya O."/>
            <person name="Salamov A."/>
            <person name="Schaack S."/>
            <person name="Shapiro H."/>
            <person name="Shiga Y."/>
            <person name="Skalitzky C."/>
            <person name="Smith Z."/>
            <person name="Souvorov A."/>
            <person name="Sung W."/>
            <person name="Tang Z."/>
            <person name="Tsuchiya D."/>
            <person name="Tu H."/>
            <person name="Vos H."/>
            <person name="Wang M."/>
            <person name="Wolf Y.I."/>
            <person name="Yamagata H."/>
            <person name="Yamada T."/>
            <person name="Ye Y."/>
            <person name="Shaw J.R."/>
            <person name="Andrews J."/>
            <person name="Crease T.J."/>
            <person name="Tang H."/>
            <person name="Lucas S.M."/>
            <person name="Robertson H.M."/>
            <person name="Bork P."/>
            <person name="Koonin E.V."/>
            <person name="Zdobnov E.M."/>
            <person name="Grigoriev I.V."/>
            <person name="Lynch M."/>
            <person name="Boore J.L."/>
        </authorList>
    </citation>
    <scope>NUCLEOTIDE SEQUENCE [LARGE SCALE GENOMIC DNA]</scope>
</reference>
<evidence type="ECO:0000313" key="6">
    <source>
        <dbReference type="Proteomes" id="UP000000305"/>
    </source>
</evidence>
<dbReference type="OrthoDB" id="6884310at2759"/>
<dbReference type="InterPro" id="IPR051217">
    <property type="entry name" value="Insect_Cuticle_Struc_Prot"/>
</dbReference>
<dbReference type="GO" id="GO:0042302">
    <property type="term" value="F:structural constituent of cuticle"/>
    <property type="evidence" value="ECO:0007669"/>
    <property type="project" value="UniProtKB-UniRule"/>
</dbReference>
<dbReference type="PANTHER" id="PTHR12236">
    <property type="entry name" value="STRUCTURAL CONTITUENT OF CUTICLE"/>
    <property type="match status" value="1"/>
</dbReference>
<gene>
    <name evidence="5" type="ORF">DAPPUDRAFT_235069</name>
</gene>
<proteinExistence type="predicted"/>
<dbReference type="HOGENOM" id="CLU_470320_0_0_1"/>
<feature type="compositionally biased region" description="Basic and acidic residues" evidence="3">
    <location>
        <begin position="426"/>
        <end position="437"/>
    </location>
</feature>
<feature type="region of interest" description="Disordered" evidence="3">
    <location>
        <begin position="424"/>
        <end position="443"/>
    </location>
</feature>
<dbReference type="Proteomes" id="UP000000305">
    <property type="component" value="Unassembled WGS sequence"/>
</dbReference>
<feature type="compositionally biased region" description="Basic and acidic residues" evidence="3">
    <location>
        <begin position="233"/>
        <end position="254"/>
    </location>
</feature>
<dbReference type="EMBL" id="GL732527">
    <property type="protein sequence ID" value="EFX87835.1"/>
    <property type="molecule type" value="Genomic_DNA"/>
</dbReference>
<organism evidence="5 6">
    <name type="scientific">Daphnia pulex</name>
    <name type="common">Water flea</name>
    <dbReference type="NCBI Taxonomy" id="6669"/>
    <lineage>
        <taxon>Eukaryota</taxon>
        <taxon>Metazoa</taxon>
        <taxon>Ecdysozoa</taxon>
        <taxon>Arthropoda</taxon>
        <taxon>Crustacea</taxon>
        <taxon>Branchiopoda</taxon>
        <taxon>Diplostraca</taxon>
        <taxon>Cladocera</taxon>
        <taxon>Anomopoda</taxon>
        <taxon>Daphniidae</taxon>
        <taxon>Daphnia</taxon>
    </lineage>
</organism>
<dbReference type="GO" id="GO:0031012">
    <property type="term" value="C:extracellular matrix"/>
    <property type="evidence" value="ECO:0000318"/>
    <property type="project" value="GO_Central"/>
</dbReference>
<dbReference type="InterPro" id="IPR000618">
    <property type="entry name" value="Insect_cuticle"/>
</dbReference>
<evidence type="ECO:0000256" key="1">
    <source>
        <dbReference type="ARBA" id="ARBA00022460"/>
    </source>
</evidence>
<protein>
    <recommendedName>
        <fullName evidence="7">Cuticle protein</fullName>
    </recommendedName>
</protein>
<evidence type="ECO:0008006" key="7">
    <source>
        <dbReference type="Google" id="ProtNLM"/>
    </source>
</evidence>
<dbReference type="InParanoid" id="E9FY56"/>
<dbReference type="PANTHER" id="PTHR12236:SF79">
    <property type="entry name" value="CUTICULAR PROTEIN 50CB-RELATED"/>
    <property type="match status" value="1"/>
</dbReference>
<evidence type="ECO:0000256" key="3">
    <source>
        <dbReference type="SAM" id="MobiDB-lite"/>
    </source>
</evidence>